<dbReference type="InterPro" id="IPR000557">
    <property type="entry name" value="Calponin_repeat"/>
</dbReference>
<name>A0AAN0IHK6_AMPQE</name>
<feature type="domain" description="Calponin-homology (CH)" evidence="4">
    <location>
        <begin position="24"/>
        <end position="134"/>
    </location>
</feature>
<dbReference type="InterPro" id="IPR036872">
    <property type="entry name" value="CH_dom_sf"/>
</dbReference>
<dbReference type="AlphaFoldDB" id="A0AAN0IHK6"/>
<evidence type="ECO:0000256" key="2">
    <source>
        <dbReference type="RuleBase" id="RU361224"/>
    </source>
</evidence>
<dbReference type="InterPro" id="IPR050606">
    <property type="entry name" value="Calponin-like"/>
</dbReference>
<comment type="similarity">
    <text evidence="1 2">Belongs to the calponin family.</text>
</comment>
<evidence type="ECO:0000313" key="6">
    <source>
        <dbReference type="Proteomes" id="UP000007879"/>
    </source>
</evidence>
<dbReference type="GO" id="GO:0015629">
    <property type="term" value="C:actin cytoskeleton"/>
    <property type="evidence" value="ECO:0007669"/>
    <property type="project" value="TreeGrafter"/>
</dbReference>
<reference evidence="6" key="1">
    <citation type="journal article" date="2010" name="Nature">
        <title>The Amphimedon queenslandica genome and the evolution of animal complexity.</title>
        <authorList>
            <person name="Srivastava M."/>
            <person name="Simakov O."/>
            <person name="Chapman J."/>
            <person name="Fahey B."/>
            <person name="Gauthier M.E."/>
            <person name="Mitros T."/>
            <person name="Richards G.S."/>
            <person name="Conaco C."/>
            <person name="Dacre M."/>
            <person name="Hellsten U."/>
            <person name="Larroux C."/>
            <person name="Putnam N.H."/>
            <person name="Stanke M."/>
            <person name="Adamska M."/>
            <person name="Darling A."/>
            <person name="Degnan S.M."/>
            <person name="Oakley T.H."/>
            <person name="Plachetzki D.C."/>
            <person name="Zhai Y."/>
            <person name="Adamski M."/>
            <person name="Calcino A."/>
            <person name="Cummins S.F."/>
            <person name="Goodstein D.M."/>
            <person name="Harris C."/>
            <person name="Jackson D.J."/>
            <person name="Leys S.P."/>
            <person name="Shu S."/>
            <person name="Woodcroft B.J."/>
            <person name="Vervoort M."/>
            <person name="Kosik K.S."/>
            <person name="Manning G."/>
            <person name="Degnan B.M."/>
            <person name="Rokhsar D.S."/>
        </authorList>
    </citation>
    <scope>NUCLEOTIDE SEQUENCE [LARGE SCALE GENOMIC DNA]</scope>
</reference>
<dbReference type="SUPFAM" id="SSF47576">
    <property type="entry name" value="Calponin-homology domain, CH-domain"/>
    <property type="match status" value="2"/>
</dbReference>
<dbReference type="CDD" id="cd21207">
    <property type="entry name" value="CH_dMP20-like"/>
    <property type="match status" value="1"/>
</dbReference>
<evidence type="ECO:0000256" key="1">
    <source>
        <dbReference type="ARBA" id="ARBA00009631"/>
    </source>
</evidence>
<evidence type="ECO:0000256" key="3">
    <source>
        <dbReference type="SAM" id="MobiDB-lite"/>
    </source>
</evidence>
<dbReference type="KEGG" id="aqu:100640425"/>
<evidence type="ECO:0000259" key="4">
    <source>
        <dbReference type="PROSITE" id="PS50021"/>
    </source>
</evidence>
<reference evidence="5" key="2">
    <citation type="submission" date="2024-06" db="UniProtKB">
        <authorList>
            <consortium name="EnsemblMetazoa"/>
        </authorList>
    </citation>
    <scope>IDENTIFICATION</scope>
</reference>
<dbReference type="PANTHER" id="PTHR47385">
    <property type="entry name" value="CALPONIN"/>
    <property type="match status" value="1"/>
</dbReference>
<dbReference type="Pfam" id="PF00402">
    <property type="entry name" value="Calponin"/>
    <property type="match status" value="2"/>
</dbReference>
<feature type="domain" description="Calponin-homology (CH)" evidence="4">
    <location>
        <begin position="232"/>
        <end position="342"/>
    </location>
</feature>
<feature type="region of interest" description="Disordered" evidence="3">
    <location>
        <begin position="177"/>
        <end position="199"/>
    </location>
</feature>
<dbReference type="PROSITE" id="PS50021">
    <property type="entry name" value="CH"/>
    <property type="match status" value="2"/>
</dbReference>
<feature type="compositionally biased region" description="Polar residues" evidence="3">
    <location>
        <begin position="177"/>
        <end position="190"/>
    </location>
</feature>
<dbReference type="PRINTS" id="PR00888">
    <property type="entry name" value="SM22CALPONIN"/>
</dbReference>
<proteinExistence type="inferred from homology"/>
<dbReference type="PROSITE" id="PS51122">
    <property type="entry name" value="CALPONIN_2"/>
    <property type="match status" value="2"/>
</dbReference>
<accession>A0AAN0IHK6</accession>
<dbReference type="GO" id="GO:0051015">
    <property type="term" value="F:actin filament binding"/>
    <property type="evidence" value="ECO:0007669"/>
    <property type="project" value="TreeGrafter"/>
</dbReference>
<sequence>MADRPKGFGMTAELNEKKAAKFDSTRAQEALDWIEEIIGEPTESDGTSPEGFAAGLKSGDKLCNLINIIKPGSVKKINTSKMAFKQMENIGNFLTGCEGIGMIKTDLFQTVDLYEAQNVPLVVDTIHALGRKVQTFRDDLPILGPKESEANKREFTKEQLEAGKNIIGLQAGTNKGASQAGMSFGTTRQINPAPPKRGSERAVLQEDVMAVRPKGYGLTAELNAKKDSKFDINLAQDAFLWIEELLGEPITVPEEPEKVKEILKDGIILCMLANLILPGSIERINRNKLKAFTMMENISNFLSFCERFGLKRSDLFQTVDLYEGQNIPQVISTIHALGRKVAIKRKDLPSLGPKESVKAPRTFTNEQLTAGQQIIGLQMGSNRGANQSGINFGLQRQIFNN</sequence>
<dbReference type="SMART" id="SM00033">
    <property type="entry name" value="CH"/>
    <property type="match status" value="2"/>
</dbReference>
<dbReference type="PROSITE" id="PS01052">
    <property type="entry name" value="CALPONIN_1"/>
    <property type="match status" value="2"/>
</dbReference>
<keyword evidence="6" id="KW-1185">Reference proteome</keyword>
<organism evidence="5 6">
    <name type="scientific">Amphimedon queenslandica</name>
    <name type="common">Sponge</name>
    <dbReference type="NCBI Taxonomy" id="400682"/>
    <lineage>
        <taxon>Eukaryota</taxon>
        <taxon>Metazoa</taxon>
        <taxon>Porifera</taxon>
        <taxon>Demospongiae</taxon>
        <taxon>Heteroscleromorpha</taxon>
        <taxon>Haplosclerida</taxon>
        <taxon>Niphatidae</taxon>
        <taxon>Amphimedon</taxon>
    </lineage>
</organism>
<dbReference type="InterPro" id="IPR003096">
    <property type="entry name" value="SM22_calponin"/>
</dbReference>
<dbReference type="Proteomes" id="UP000007879">
    <property type="component" value="Unassembled WGS sequence"/>
</dbReference>
<dbReference type="GeneID" id="100640425"/>
<dbReference type="GO" id="GO:0007015">
    <property type="term" value="P:actin filament organization"/>
    <property type="evidence" value="ECO:0007669"/>
    <property type="project" value="TreeGrafter"/>
</dbReference>
<dbReference type="Pfam" id="PF00307">
    <property type="entry name" value="CH"/>
    <property type="match status" value="2"/>
</dbReference>
<dbReference type="Gene3D" id="1.10.418.10">
    <property type="entry name" value="Calponin-like domain"/>
    <property type="match status" value="2"/>
</dbReference>
<dbReference type="PANTHER" id="PTHR47385:SF14">
    <property type="entry name" value="TRANSGELIN"/>
    <property type="match status" value="1"/>
</dbReference>
<dbReference type="InterPro" id="IPR001715">
    <property type="entry name" value="CH_dom"/>
</dbReference>
<evidence type="ECO:0000313" key="5">
    <source>
        <dbReference type="EnsemblMetazoa" id="XP_003389350.2"/>
    </source>
</evidence>
<protein>
    <recommendedName>
        <fullName evidence="2">Transgelin</fullName>
    </recommendedName>
</protein>
<dbReference type="EnsemblMetazoa" id="XM_003389302.3">
    <property type="protein sequence ID" value="XP_003389350.2"/>
    <property type="gene ID" value="LOC100640425"/>
</dbReference>
<dbReference type="RefSeq" id="XP_003389350.2">
    <property type="nucleotide sequence ID" value="XM_003389302.3"/>
</dbReference>